<keyword evidence="9 16" id="KW-0573">Peptidoglycan synthesis</keyword>
<keyword evidence="6 16" id="KW-0808">Transferase</keyword>
<keyword evidence="12 16" id="KW-0131">Cell cycle</keyword>
<comment type="pathway">
    <text evidence="2 16">Cell wall biogenesis; peptidoglycan biosynthesis.</text>
</comment>
<dbReference type="Proteomes" id="UP000514752">
    <property type="component" value="Chromosome"/>
</dbReference>
<feature type="transmembrane region" description="Helical" evidence="16">
    <location>
        <begin position="312"/>
        <end position="331"/>
    </location>
</feature>
<dbReference type="UniPathway" id="UPA00219"/>
<evidence type="ECO:0000256" key="10">
    <source>
        <dbReference type="ARBA" id="ARBA00022989"/>
    </source>
</evidence>
<dbReference type="GO" id="GO:0043093">
    <property type="term" value="P:FtsZ-dependent cytokinesis"/>
    <property type="evidence" value="ECO:0007669"/>
    <property type="project" value="UniProtKB-UniRule"/>
</dbReference>
<evidence type="ECO:0000256" key="7">
    <source>
        <dbReference type="ARBA" id="ARBA00022692"/>
    </source>
</evidence>
<keyword evidence="8 16" id="KW-0133">Cell shape</keyword>
<dbReference type="EC" id="2.4.99.28" evidence="16"/>
<dbReference type="GO" id="GO:0005886">
    <property type="term" value="C:plasma membrane"/>
    <property type="evidence" value="ECO:0007669"/>
    <property type="project" value="UniProtKB-SubCell"/>
</dbReference>
<dbReference type="RefSeq" id="WP_009118954.1">
    <property type="nucleotide sequence ID" value="NZ_CP059567.1"/>
</dbReference>
<dbReference type="PROSITE" id="PS00428">
    <property type="entry name" value="FTSW_RODA_SPOVE"/>
    <property type="match status" value="1"/>
</dbReference>
<evidence type="ECO:0000256" key="12">
    <source>
        <dbReference type="ARBA" id="ARBA00023306"/>
    </source>
</evidence>
<feature type="transmembrane region" description="Helical" evidence="16">
    <location>
        <begin position="21"/>
        <end position="41"/>
    </location>
</feature>
<reference evidence="17 18" key="1">
    <citation type="submission" date="2020-07" db="EMBL/GenBank/DDBJ databases">
        <title>Genomic diversity of species in the Neisseriaceae family.</title>
        <authorList>
            <person name="Vincent A.T."/>
            <person name="Bernet E."/>
            <person name="Veyrier F.J."/>
        </authorList>
    </citation>
    <scope>NUCLEOTIDE SEQUENCE [LARGE SCALE GENOMIC DNA]</scope>
    <source>
        <strain evidence="17 18">DSM 22244</strain>
    </source>
</reference>
<feature type="transmembrane region" description="Helical" evidence="16">
    <location>
        <begin position="173"/>
        <end position="190"/>
    </location>
</feature>
<evidence type="ECO:0000256" key="13">
    <source>
        <dbReference type="ARBA" id="ARBA00023316"/>
    </source>
</evidence>
<dbReference type="GO" id="GO:0008360">
    <property type="term" value="P:regulation of cell shape"/>
    <property type="evidence" value="ECO:0007669"/>
    <property type="project" value="UniProtKB-KW"/>
</dbReference>
<keyword evidence="11 16" id="KW-0472">Membrane</keyword>
<feature type="transmembrane region" description="Helical" evidence="16">
    <location>
        <begin position="197"/>
        <end position="217"/>
    </location>
</feature>
<evidence type="ECO:0000256" key="16">
    <source>
        <dbReference type="HAMAP-Rule" id="MF_00913"/>
    </source>
</evidence>
<dbReference type="GO" id="GO:0071555">
    <property type="term" value="P:cell wall organization"/>
    <property type="evidence" value="ECO:0007669"/>
    <property type="project" value="UniProtKB-KW"/>
</dbReference>
<dbReference type="HAMAP" id="MF_00913">
    <property type="entry name" value="PGT_FtsW_proteobact"/>
    <property type="match status" value="1"/>
</dbReference>
<evidence type="ECO:0000256" key="8">
    <source>
        <dbReference type="ARBA" id="ARBA00022960"/>
    </source>
</evidence>
<keyword evidence="10 16" id="KW-1133">Transmembrane helix</keyword>
<dbReference type="GO" id="GO:0032153">
    <property type="term" value="C:cell division site"/>
    <property type="evidence" value="ECO:0007669"/>
    <property type="project" value="UniProtKB-UniRule"/>
</dbReference>
<dbReference type="GO" id="GO:0015648">
    <property type="term" value="F:lipid-linked peptidoglycan transporter activity"/>
    <property type="evidence" value="ECO:0007669"/>
    <property type="project" value="TreeGrafter"/>
</dbReference>
<feature type="transmembrane region" description="Helical" evidence="16">
    <location>
        <begin position="123"/>
        <end position="139"/>
    </location>
</feature>
<evidence type="ECO:0000256" key="14">
    <source>
        <dbReference type="ARBA" id="ARBA00038053"/>
    </source>
</evidence>
<dbReference type="NCBIfam" id="TIGR02614">
    <property type="entry name" value="ftsW"/>
    <property type="match status" value="1"/>
</dbReference>
<organism evidence="17 18">
    <name type="scientific">Neisseria shayeganii</name>
    <dbReference type="NCBI Taxonomy" id="607712"/>
    <lineage>
        <taxon>Bacteria</taxon>
        <taxon>Pseudomonadati</taxon>
        <taxon>Pseudomonadota</taxon>
        <taxon>Betaproteobacteria</taxon>
        <taxon>Neisseriales</taxon>
        <taxon>Neisseriaceae</taxon>
        <taxon>Neisseria</taxon>
    </lineage>
</organism>
<evidence type="ECO:0000313" key="18">
    <source>
        <dbReference type="Proteomes" id="UP000514752"/>
    </source>
</evidence>
<dbReference type="Pfam" id="PF01098">
    <property type="entry name" value="FTSW_RODA_SPOVE"/>
    <property type="match status" value="1"/>
</dbReference>
<feature type="transmembrane region" description="Helical" evidence="16">
    <location>
        <begin position="86"/>
        <end position="103"/>
    </location>
</feature>
<accession>A0A7D7S8I9</accession>
<evidence type="ECO:0000256" key="1">
    <source>
        <dbReference type="ARBA" id="ARBA00004651"/>
    </source>
</evidence>
<dbReference type="AlphaFoldDB" id="A0A7D7S8I9"/>
<dbReference type="GO" id="GO:0008955">
    <property type="term" value="F:peptidoglycan glycosyltransferase activity"/>
    <property type="evidence" value="ECO:0007669"/>
    <property type="project" value="UniProtKB-UniRule"/>
</dbReference>
<name>A0A7D7S8I9_9NEIS</name>
<evidence type="ECO:0000256" key="15">
    <source>
        <dbReference type="ARBA" id="ARBA00049902"/>
    </source>
</evidence>
<keyword evidence="7 16" id="KW-0812">Transmembrane</keyword>
<keyword evidence="13 16" id="KW-0961">Cell wall biogenesis/degradation</keyword>
<evidence type="ECO:0000256" key="2">
    <source>
        <dbReference type="ARBA" id="ARBA00004752"/>
    </source>
</evidence>
<comment type="subcellular location">
    <subcellularLocation>
        <location evidence="16">Cell inner membrane</location>
        <topology evidence="16">Multi-pass membrane protein</topology>
    </subcellularLocation>
    <subcellularLocation>
        <location evidence="1">Cell membrane</location>
        <topology evidence="1">Multi-pass membrane protein</topology>
    </subcellularLocation>
    <text evidence="16">Localizes to the division septum.</text>
</comment>
<comment type="catalytic activity">
    <reaction evidence="15 16">
        <text>[GlcNAc-(1-&gt;4)-Mur2Ac(oyl-L-Ala-gamma-D-Glu-L-Lys-D-Ala-D-Ala)](n)-di-trans,octa-cis-undecaprenyl diphosphate + beta-D-GlcNAc-(1-&gt;4)-Mur2Ac(oyl-L-Ala-gamma-D-Glu-L-Lys-D-Ala-D-Ala)-di-trans,octa-cis-undecaprenyl diphosphate = [GlcNAc-(1-&gt;4)-Mur2Ac(oyl-L-Ala-gamma-D-Glu-L-Lys-D-Ala-D-Ala)](n+1)-di-trans,octa-cis-undecaprenyl diphosphate + di-trans,octa-cis-undecaprenyl diphosphate + H(+)</text>
        <dbReference type="Rhea" id="RHEA:23708"/>
        <dbReference type="Rhea" id="RHEA-COMP:9602"/>
        <dbReference type="Rhea" id="RHEA-COMP:9603"/>
        <dbReference type="ChEBI" id="CHEBI:15378"/>
        <dbReference type="ChEBI" id="CHEBI:58405"/>
        <dbReference type="ChEBI" id="CHEBI:60033"/>
        <dbReference type="ChEBI" id="CHEBI:78435"/>
        <dbReference type="EC" id="2.4.99.28"/>
    </reaction>
</comment>
<feature type="transmembrane region" description="Helical" evidence="16">
    <location>
        <begin position="351"/>
        <end position="370"/>
    </location>
</feature>
<dbReference type="InterPro" id="IPR013437">
    <property type="entry name" value="FtsW"/>
</dbReference>
<feature type="transmembrane region" description="Helical" evidence="16">
    <location>
        <begin position="53"/>
        <end position="74"/>
    </location>
</feature>
<dbReference type="InterPro" id="IPR018365">
    <property type="entry name" value="Cell_cycle_FtsW-rel_CS"/>
</dbReference>
<dbReference type="KEGG" id="nsg:H3L94_01435"/>
<keyword evidence="3 16" id="KW-1003">Cell membrane</keyword>
<sequence>MFTESKLLDRKLLRHGHTVDQTLLWLLVLMLGFSLVMVYSASVAYAGQDGSKWFYLQRQAGYIGVGAVLAWVAFRRPLSFWRRHSLLILVGSLILLLVVLVVGREINGAKRWIHVGPANIQPTEIFKLAVILYLSGFFMRRSDVLTKLSKVWFAAIPVAIGLTLIMFQPDFGSFVVVAVIMTGMIFLAGLSMRWFALVMAGGLSAMVMMVALVPYRMARVTAFLDPWQDPLGKGYQLTHSLMAIGRGGWTGVGLGASLEKRFYLPEAHTDFILAVIGEEFGFIGMMVLTACYVWLVWRAFSIGKMARDAEQFFGAYVAKGVGIWIGIQSFFNIGVNIGLLPTKGLTLPLMSYGGSALIMTLVAFALLLRVDYETRRVMRGFKV</sequence>
<feature type="transmembrane region" description="Helical" evidence="16">
    <location>
        <begin position="151"/>
        <end position="167"/>
    </location>
</feature>
<comment type="function">
    <text evidence="16">Peptidoglycan polymerase that is essential for cell division.</text>
</comment>
<gene>
    <name evidence="16 17" type="primary">ftsW</name>
    <name evidence="17" type="ORF">H3L94_01435</name>
</gene>
<evidence type="ECO:0000256" key="9">
    <source>
        <dbReference type="ARBA" id="ARBA00022984"/>
    </source>
</evidence>
<comment type="similarity">
    <text evidence="14 16">Belongs to the SEDS family. FtsW subfamily.</text>
</comment>
<dbReference type="InterPro" id="IPR001182">
    <property type="entry name" value="FtsW/RodA"/>
</dbReference>
<dbReference type="PANTHER" id="PTHR30474">
    <property type="entry name" value="CELL CYCLE PROTEIN"/>
    <property type="match status" value="1"/>
</dbReference>
<evidence type="ECO:0000256" key="4">
    <source>
        <dbReference type="ARBA" id="ARBA00022618"/>
    </source>
</evidence>
<evidence type="ECO:0000256" key="11">
    <source>
        <dbReference type="ARBA" id="ARBA00023136"/>
    </source>
</evidence>
<dbReference type="GO" id="GO:0009252">
    <property type="term" value="P:peptidoglycan biosynthetic process"/>
    <property type="evidence" value="ECO:0007669"/>
    <property type="project" value="UniProtKB-UniRule"/>
</dbReference>
<keyword evidence="5 16" id="KW-0328">Glycosyltransferase</keyword>
<feature type="transmembrane region" description="Helical" evidence="16">
    <location>
        <begin position="280"/>
        <end position="300"/>
    </location>
</feature>
<dbReference type="EMBL" id="CP059567">
    <property type="protein sequence ID" value="QMT40751.1"/>
    <property type="molecule type" value="Genomic_DNA"/>
</dbReference>
<evidence type="ECO:0000256" key="3">
    <source>
        <dbReference type="ARBA" id="ARBA00022475"/>
    </source>
</evidence>
<dbReference type="PANTHER" id="PTHR30474:SF2">
    <property type="entry name" value="PEPTIDOGLYCAN GLYCOSYLTRANSFERASE FTSW-RELATED"/>
    <property type="match status" value="1"/>
</dbReference>
<protein>
    <recommendedName>
        <fullName evidence="16">Probable peptidoglycan glycosyltransferase FtsW</fullName>
        <shortName evidence="16">PGT</shortName>
        <ecNumber evidence="16">2.4.99.28</ecNumber>
    </recommendedName>
    <alternativeName>
        <fullName evidence="16">Cell division protein FtsW</fullName>
    </alternativeName>
    <alternativeName>
        <fullName evidence="16">Cell wall polymerase</fullName>
    </alternativeName>
    <alternativeName>
        <fullName evidence="16">Peptidoglycan polymerase</fullName>
        <shortName evidence="16">PG polymerase</shortName>
    </alternativeName>
</protein>
<evidence type="ECO:0000256" key="6">
    <source>
        <dbReference type="ARBA" id="ARBA00022679"/>
    </source>
</evidence>
<keyword evidence="4 16" id="KW-0132">Cell division</keyword>
<evidence type="ECO:0000256" key="5">
    <source>
        <dbReference type="ARBA" id="ARBA00022676"/>
    </source>
</evidence>
<proteinExistence type="inferred from homology"/>
<evidence type="ECO:0000313" key="17">
    <source>
        <dbReference type="EMBL" id="QMT40751.1"/>
    </source>
</evidence>
<keyword evidence="16" id="KW-0997">Cell inner membrane</keyword>